<keyword evidence="10 14" id="KW-0472">Membrane</keyword>
<evidence type="ECO:0000259" key="15">
    <source>
        <dbReference type="Pfam" id="PF00361"/>
    </source>
</evidence>
<feature type="transmembrane region" description="Helical" evidence="14">
    <location>
        <begin position="318"/>
        <end position="337"/>
    </location>
</feature>
<keyword evidence="7" id="KW-1278">Translocase</keyword>
<feature type="transmembrane region" description="Helical" evidence="14">
    <location>
        <begin position="221"/>
        <end position="243"/>
    </location>
</feature>
<keyword evidence="6 14" id="KW-0812">Transmembrane</keyword>
<dbReference type="GO" id="GO:0008137">
    <property type="term" value="F:NADH dehydrogenase (ubiquinone) activity"/>
    <property type="evidence" value="ECO:0007669"/>
    <property type="project" value="InterPro"/>
</dbReference>
<feature type="region of interest" description="Disordered" evidence="13">
    <location>
        <begin position="730"/>
        <end position="762"/>
    </location>
</feature>
<comment type="caution">
    <text evidence="16">The sequence shown here is derived from an EMBL/GenBank/DDBJ whole genome shotgun (WGS) entry which is preliminary data.</text>
</comment>
<feature type="domain" description="NADH:quinone oxidoreductase/Mrp antiporter transmembrane" evidence="15">
    <location>
        <begin position="149"/>
        <end position="359"/>
    </location>
</feature>
<keyword evidence="8 14" id="KW-1133">Transmembrane helix</keyword>
<feature type="transmembrane region" description="Helical" evidence="14">
    <location>
        <begin position="281"/>
        <end position="298"/>
    </location>
</feature>
<evidence type="ECO:0000256" key="14">
    <source>
        <dbReference type="SAM" id="Phobius"/>
    </source>
</evidence>
<keyword evidence="5" id="KW-0934">Plastid</keyword>
<feature type="compositionally biased region" description="Basic and acidic residues" evidence="13">
    <location>
        <begin position="741"/>
        <end position="751"/>
    </location>
</feature>
<keyword evidence="9" id="KW-0520">NAD</keyword>
<dbReference type="GO" id="GO:0009535">
    <property type="term" value="C:chloroplast thylakoid membrane"/>
    <property type="evidence" value="ECO:0007669"/>
    <property type="project" value="UniProtKB-SubCell"/>
</dbReference>
<comment type="similarity">
    <text evidence="3">Belongs to the complex I subunit 5 family.</text>
</comment>
<feature type="transmembrane region" description="Helical" evidence="14">
    <location>
        <begin position="190"/>
        <end position="209"/>
    </location>
</feature>
<reference evidence="16" key="1">
    <citation type="submission" date="2020-06" db="EMBL/GenBank/DDBJ databases">
        <authorList>
            <person name="Li T."/>
            <person name="Hu X."/>
            <person name="Zhang T."/>
            <person name="Song X."/>
            <person name="Zhang H."/>
            <person name="Dai N."/>
            <person name="Sheng W."/>
            <person name="Hou X."/>
            <person name="Wei L."/>
        </authorList>
    </citation>
    <scope>NUCLEOTIDE SEQUENCE</scope>
    <source>
        <strain evidence="16">KEN8</strain>
        <tissue evidence="16">Leaf</tissue>
    </source>
</reference>
<feature type="transmembrane region" description="Helical" evidence="14">
    <location>
        <begin position="398"/>
        <end position="418"/>
    </location>
</feature>
<organism evidence="16">
    <name type="scientific">Sesamum calycinum</name>
    <dbReference type="NCBI Taxonomy" id="2727403"/>
    <lineage>
        <taxon>Eukaryota</taxon>
        <taxon>Viridiplantae</taxon>
        <taxon>Streptophyta</taxon>
        <taxon>Embryophyta</taxon>
        <taxon>Tracheophyta</taxon>
        <taxon>Spermatophyta</taxon>
        <taxon>Magnoliopsida</taxon>
        <taxon>eudicotyledons</taxon>
        <taxon>Gunneridae</taxon>
        <taxon>Pentapetalae</taxon>
        <taxon>asterids</taxon>
        <taxon>lamiids</taxon>
        <taxon>Lamiales</taxon>
        <taxon>Pedaliaceae</taxon>
        <taxon>Sesamum</taxon>
    </lineage>
</organism>
<proteinExistence type="inferred from homology"/>
<dbReference type="InterPro" id="IPR001750">
    <property type="entry name" value="ND/Mrp_TM"/>
</dbReference>
<dbReference type="EMBL" id="JACGWM010000901">
    <property type="protein sequence ID" value="KAL0297826.1"/>
    <property type="molecule type" value="Genomic_DNA"/>
</dbReference>
<dbReference type="AlphaFoldDB" id="A0AAW2JT93"/>
<dbReference type="PRINTS" id="PR01434">
    <property type="entry name" value="NADHDHGNASE5"/>
</dbReference>
<reference evidence="16" key="2">
    <citation type="journal article" date="2024" name="Plant">
        <title>Genomic evolution and insights into agronomic trait innovations of Sesamum species.</title>
        <authorList>
            <person name="Miao H."/>
            <person name="Wang L."/>
            <person name="Qu L."/>
            <person name="Liu H."/>
            <person name="Sun Y."/>
            <person name="Le M."/>
            <person name="Wang Q."/>
            <person name="Wei S."/>
            <person name="Zheng Y."/>
            <person name="Lin W."/>
            <person name="Duan Y."/>
            <person name="Cao H."/>
            <person name="Xiong S."/>
            <person name="Wang X."/>
            <person name="Wei L."/>
            <person name="Li C."/>
            <person name="Ma Q."/>
            <person name="Ju M."/>
            <person name="Zhao R."/>
            <person name="Li G."/>
            <person name="Mu C."/>
            <person name="Tian Q."/>
            <person name="Mei H."/>
            <person name="Zhang T."/>
            <person name="Gao T."/>
            <person name="Zhang H."/>
        </authorList>
    </citation>
    <scope>NUCLEOTIDE SEQUENCE</scope>
    <source>
        <strain evidence="16">KEN8</strain>
    </source>
</reference>
<comment type="catalytic activity">
    <reaction evidence="11">
        <text>a plastoquinone + NADPH + (n+1) H(+)(in) = a plastoquinol + NADP(+) + n H(+)(out)</text>
        <dbReference type="Rhea" id="RHEA:42612"/>
        <dbReference type="Rhea" id="RHEA-COMP:9561"/>
        <dbReference type="Rhea" id="RHEA-COMP:9562"/>
        <dbReference type="ChEBI" id="CHEBI:15378"/>
        <dbReference type="ChEBI" id="CHEBI:17757"/>
        <dbReference type="ChEBI" id="CHEBI:57783"/>
        <dbReference type="ChEBI" id="CHEBI:58349"/>
        <dbReference type="ChEBI" id="CHEBI:62192"/>
    </reaction>
</comment>
<dbReference type="GO" id="GO:0015990">
    <property type="term" value="P:electron transport coupled proton transport"/>
    <property type="evidence" value="ECO:0007669"/>
    <property type="project" value="TreeGrafter"/>
</dbReference>
<evidence type="ECO:0000313" key="16">
    <source>
        <dbReference type="EMBL" id="KAL0297826.1"/>
    </source>
</evidence>
<comment type="catalytic activity">
    <reaction evidence="12">
        <text>a plastoquinone + NADH + (n+1) H(+)(in) = a plastoquinol + NAD(+) + n H(+)(out)</text>
        <dbReference type="Rhea" id="RHEA:42608"/>
        <dbReference type="Rhea" id="RHEA-COMP:9561"/>
        <dbReference type="Rhea" id="RHEA-COMP:9562"/>
        <dbReference type="ChEBI" id="CHEBI:15378"/>
        <dbReference type="ChEBI" id="CHEBI:17757"/>
        <dbReference type="ChEBI" id="CHEBI:57540"/>
        <dbReference type="ChEBI" id="CHEBI:57945"/>
        <dbReference type="ChEBI" id="CHEBI:62192"/>
    </reaction>
</comment>
<dbReference type="PANTHER" id="PTHR42829">
    <property type="entry name" value="NADH-UBIQUINONE OXIDOREDUCTASE CHAIN 5"/>
    <property type="match status" value="1"/>
</dbReference>
<evidence type="ECO:0000256" key="6">
    <source>
        <dbReference type="ARBA" id="ARBA00022692"/>
    </source>
</evidence>
<name>A0AAW2JT93_9LAMI</name>
<evidence type="ECO:0000256" key="11">
    <source>
        <dbReference type="ARBA" id="ARBA00047726"/>
    </source>
</evidence>
<accession>A0AAW2JT93</accession>
<dbReference type="GO" id="GO:0003954">
    <property type="term" value="F:NADH dehydrogenase activity"/>
    <property type="evidence" value="ECO:0007669"/>
    <property type="project" value="TreeGrafter"/>
</dbReference>
<evidence type="ECO:0000256" key="3">
    <source>
        <dbReference type="ARBA" id="ARBA00008200"/>
    </source>
</evidence>
<evidence type="ECO:0000256" key="12">
    <source>
        <dbReference type="ARBA" id="ARBA00048026"/>
    </source>
</evidence>
<gene>
    <name evidence="16" type="ORF">Scaly_3082800</name>
</gene>
<sequence>MNCRVNRSDPDAAVAPRRYGLDPLLPALGHHSMSGIRGDILDVSTPLVGGCAALPFDRYTVEEADHERYRCGSDPGQGRLRRRLAYGESPTQKRGRPARLLRLLRQAVDSFMLEGEKGPKHGRCRPLEWQRQIKQLSKLCLSIENSWISCNMRLNAITLICILLLIGAVGKSAQIGSHTWSPDAMEGPTPVSALIHAATMVTAGVFMIARCSPLFEYPPTALIVITFAGAMTSFLAATTGILQNDLKRVIAYSTCSQLGYMIFACGISNYSVSVFHLMNHAFFKALLFLSAGSVIHAMSDEQDMRKMGGLASSFPFTYAMMLMGSLSLIGFPFLTGFYSKDVILELAYTKYTISGNFAFWLGSVSVLFTSYYSFRSLFLTFLVPTNSFGRDILRCHDAPIPMAIPLILLALGSLFVGLRQSVTLWSTDHTEGQALKRRTGTSGINVFQFLALHRPSNGPWTKWPLPERTMSKGPPPPHKVHLAPMAAITIQEDTRNWKDKETDPVDCRATSPTTQERDSLKSQGRGWPRGPTWRLGISAGNAKTHNREYPNPGNRGLSILRLRSTFRLCPSTAECFDLVRFMIASANLIPWALADVFHSSPGPDRQLQPSTKFNLQRQLHERRIARQLWTSMAIRLRFGNPELPELKRQLLVSPPGSEKSWFMEHRASSQREVKEKLNHKDRDCTDWADLLASSFPITSVRSGWHLLQVGRSFRHFQAYLLTAPGLLEDSSFLSPPSPPSRSHDEPEHEAHSQSPVSQRRQERLTYHQQINCKLILRLRNGKEQKRGF</sequence>
<comment type="subcellular location">
    <subcellularLocation>
        <location evidence="1">Membrane</location>
        <topology evidence="1">Multi-pass membrane protein</topology>
    </subcellularLocation>
    <subcellularLocation>
        <location evidence="2">Plastid</location>
        <location evidence="2">Chloroplast thylakoid membrane</location>
    </subcellularLocation>
</comment>
<evidence type="ECO:0000256" key="5">
    <source>
        <dbReference type="ARBA" id="ARBA00022640"/>
    </source>
</evidence>
<dbReference type="Pfam" id="PF00361">
    <property type="entry name" value="Proton_antipo_M"/>
    <property type="match status" value="1"/>
</dbReference>
<dbReference type="GO" id="GO:0042773">
    <property type="term" value="P:ATP synthesis coupled electron transport"/>
    <property type="evidence" value="ECO:0007669"/>
    <property type="project" value="InterPro"/>
</dbReference>
<dbReference type="InterPro" id="IPR003945">
    <property type="entry name" value="NU5C-like"/>
</dbReference>
<evidence type="ECO:0000256" key="2">
    <source>
        <dbReference type="ARBA" id="ARBA00004334"/>
    </source>
</evidence>
<feature type="transmembrane region" description="Helical" evidence="14">
    <location>
        <begin position="152"/>
        <end position="170"/>
    </location>
</feature>
<evidence type="ECO:0000256" key="4">
    <source>
        <dbReference type="ARBA" id="ARBA00022448"/>
    </source>
</evidence>
<evidence type="ECO:0000256" key="9">
    <source>
        <dbReference type="ARBA" id="ARBA00023027"/>
    </source>
</evidence>
<evidence type="ECO:0000256" key="13">
    <source>
        <dbReference type="SAM" id="MobiDB-lite"/>
    </source>
</evidence>
<feature type="region of interest" description="Disordered" evidence="13">
    <location>
        <begin position="498"/>
        <end position="532"/>
    </location>
</feature>
<evidence type="ECO:0000256" key="8">
    <source>
        <dbReference type="ARBA" id="ARBA00022989"/>
    </source>
</evidence>
<dbReference type="PANTHER" id="PTHR42829:SF2">
    <property type="entry name" value="NADH-UBIQUINONE OXIDOREDUCTASE CHAIN 5"/>
    <property type="match status" value="1"/>
</dbReference>
<feature type="transmembrane region" description="Helical" evidence="14">
    <location>
        <begin position="357"/>
        <end position="378"/>
    </location>
</feature>
<evidence type="ECO:0000256" key="1">
    <source>
        <dbReference type="ARBA" id="ARBA00004141"/>
    </source>
</evidence>
<evidence type="ECO:0000256" key="7">
    <source>
        <dbReference type="ARBA" id="ARBA00022967"/>
    </source>
</evidence>
<keyword evidence="4" id="KW-0813">Transport</keyword>
<feature type="transmembrane region" description="Helical" evidence="14">
    <location>
        <begin position="249"/>
        <end position="269"/>
    </location>
</feature>
<evidence type="ECO:0000256" key="10">
    <source>
        <dbReference type="ARBA" id="ARBA00023136"/>
    </source>
</evidence>
<protein>
    <submittedName>
        <fullName evidence="16">NADH-ubiquinone oxidoreductase chain 5</fullName>
    </submittedName>
</protein>